<accession>A0AA37GAS3</accession>
<sequence length="577" mass="63809">MRLNSVTGAIALAAAVVQARELPKDEARAAELYDSGVIHDRLMSMKIAHWEAEEAVGLMNSSQWPRLGYTKCVDGYAEAIPDSPLHKFRCKNMDLYDFINHATLGSPNTDYRGKSGSSSWGWTDPDSGREFIVSGMFDGCAFIEILPEGKMLNLGFLPTYSAVGDRAYWHEIRAYHHYMLIGSELEGHGIQIFDMKKLLDIEPSEAPVLFTNEDDLTGHFSESLPLGRSHNVVVNEEAKYAVAVGVQPRNEGCMGGLHFFSLEDPSNPVFLGCDGQDGYVHDAQCLIYRGPDAKYNGRDICYGYNEDTLTIYDVSDKKNSKIISRTSYEGATFTHQGWVNDLNWQGNATRSNAEIPADIILEWLFMDDEYDEDDLAGPAADGYPVTYIWDIRSLENPRQTGIFKGSVKGIDHNQYVVGDLLFQSNYGAGVRVWDISSVPEDPTGNSVCEIAYFDIYPEDDSLPGGGAIQFSGSWSSYAYFKSGFIFVNTIERGGYLVKMTKREVCKPRSCSADNCLRALRASSVPGRLEESQKFCGEFTKTFVADVSVVPEYAAEACPTNVISRVSSACSCLPTPTA</sequence>
<feature type="signal peptide" evidence="1">
    <location>
        <begin position="1"/>
        <end position="19"/>
    </location>
</feature>
<feature type="chain" id="PRO_5041365936" evidence="1">
    <location>
        <begin position="20"/>
        <end position="577"/>
    </location>
</feature>
<proteinExistence type="predicted"/>
<dbReference type="AlphaFoldDB" id="A0AA37GAS3"/>
<reference evidence="2 3" key="1">
    <citation type="submission" date="2021-07" db="EMBL/GenBank/DDBJ databases">
        <title>Genome data of Colletotrichum spaethianum.</title>
        <authorList>
            <person name="Utami Y.D."/>
            <person name="Hiruma K."/>
        </authorList>
    </citation>
    <scope>NUCLEOTIDE SEQUENCE [LARGE SCALE GENOMIC DNA]</scope>
    <source>
        <strain evidence="2 3">MAFF 242679</strain>
    </source>
</reference>
<dbReference type="GO" id="GO:0005576">
    <property type="term" value="C:extracellular region"/>
    <property type="evidence" value="ECO:0007669"/>
    <property type="project" value="TreeGrafter"/>
</dbReference>
<dbReference type="NCBIfam" id="TIGR04312">
    <property type="entry name" value="choice_anch_B"/>
    <property type="match status" value="1"/>
</dbReference>
<dbReference type="Proteomes" id="UP001055172">
    <property type="component" value="Unassembled WGS sequence"/>
</dbReference>
<gene>
    <name evidence="2" type="ORF">ColLi_00088</name>
</gene>
<dbReference type="InterPro" id="IPR027589">
    <property type="entry name" value="Choice_anch_B"/>
</dbReference>
<comment type="caution">
    <text evidence="2">The sequence shown here is derived from an EMBL/GenBank/DDBJ whole genome shotgun (WGS) entry which is preliminary data.</text>
</comment>
<protein>
    <submittedName>
        <fullName evidence="2">Uncharacterized protein</fullName>
    </submittedName>
</protein>
<keyword evidence="1" id="KW-0732">Signal</keyword>
<evidence type="ECO:0000313" key="2">
    <source>
        <dbReference type="EMBL" id="GJC77250.1"/>
    </source>
</evidence>
<dbReference type="InterPro" id="IPR036322">
    <property type="entry name" value="WD40_repeat_dom_sf"/>
</dbReference>
<evidence type="ECO:0000256" key="1">
    <source>
        <dbReference type="SAM" id="SignalP"/>
    </source>
</evidence>
<dbReference type="PANTHER" id="PTHR38787">
    <property type="entry name" value="REGULATORY P DOMAIN-CONTAINING PROTEIN"/>
    <property type="match status" value="1"/>
</dbReference>
<dbReference type="SUPFAM" id="SSF50978">
    <property type="entry name" value="WD40 repeat-like"/>
    <property type="match status" value="1"/>
</dbReference>
<evidence type="ECO:0000313" key="3">
    <source>
        <dbReference type="Proteomes" id="UP001055172"/>
    </source>
</evidence>
<organism evidence="2 3">
    <name type="scientific">Colletotrichum liriopes</name>
    <dbReference type="NCBI Taxonomy" id="708192"/>
    <lineage>
        <taxon>Eukaryota</taxon>
        <taxon>Fungi</taxon>
        <taxon>Dikarya</taxon>
        <taxon>Ascomycota</taxon>
        <taxon>Pezizomycotina</taxon>
        <taxon>Sordariomycetes</taxon>
        <taxon>Hypocreomycetidae</taxon>
        <taxon>Glomerellales</taxon>
        <taxon>Glomerellaceae</taxon>
        <taxon>Colletotrichum</taxon>
        <taxon>Colletotrichum spaethianum species complex</taxon>
    </lineage>
</organism>
<dbReference type="PANTHER" id="PTHR38787:SF3">
    <property type="entry name" value="REGULATORY P DOMAIN-CONTAINING PROTEIN"/>
    <property type="match status" value="1"/>
</dbReference>
<dbReference type="EMBL" id="BPPX01000001">
    <property type="protein sequence ID" value="GJC77250.1"/>
    <property type="molecule type" value="Genomic_DNA"/>
</dbReference>
<keyword evidence="3" id="KW-1185">Reference proteome</keyword>
<name>A0AA37GAS3_9PEZI</name>